<keyword evidence="2" id="KW-0479">Metal-binding</keyword>
<keyword evidence="5" id="KW-1015">Disulfide bond</keyword>
<organism evidence="8 9">
    <name type="scientific">Streptomyces cremeus</name>
    <dbReference type="NCBI Taxonomy" id="66881"/>
    <lineage>
        <taxon>Bacteria</taxon>
        <taxon>Bacillati</taxon>
        <taxon>Actinomycetota</taxon>
        <taxon>Actinomycetes</taxon>
        <taxon>Kitasatosporales</taxon>
        <taxon>Streptomycetaceae</taxon>
        <taxon>Streptomyces</taxon>
    </lineage>
</organism>
<dbReference type="SUPFAM" id="SSF50022">
    <property type="entry name" value="ISP domain"/>
    <property type="match status" value="1"/>
</dbReference>
<evidence type="ECO:0000256" key="5">
    <source>
        <dbReference type="ARBA" id="ARBA00023157"/>
    </source>
</evidence>
<dbReference type="PANTHER" id="PTHR13847">
    <property type="entry name" value="SARCOSINE DEHYDROGENASE-RELATED"/>
    <property type="match status" value="1"/>
</dbReference>
<dbReference type="Gene3D" id="2.102.10.10">
    <property type="entry name" value="Rieske [2Fe-2S] iron-sulphur domain"/>
    <property type="match status" value="1"/>
</dbReference>
<dbReference type="Proteomes" id="UP001589718">
    <property type="component" value="Unassembled WGS sequence"/>
</dbReference>
<feature type="domain" description="Rieske" evidence="7">
    <location>
        <begin position="438"/>
        <end position="520"/>
    </location>
</feature>
<proteinExistence type="predicted"/>
<dbReference type="InterPro" id="IPR017941">
    <property type="entry name" value="Rieske_2Fe-2S"/>
</dbReference>
<keyword evidence="3" id="KW-0408">Iron</keyword>
<name>A0ABV5PIE4_STRCM</name>
<dbReference type="PRINTS" id="PR00162">
    <property type="entry name" value="RIESKE"/>
</dbReference>
<feature type="region of interest" description="Disordered" evidence="6">
    <location>
        <begin position="271"/>
        <end position="290"/>
    </location>
</feature>
<dbReference type="PROSITE" id="PS51296">
    <property type="entry name" value="RIESKE"/>
    <property type="match status" value="1"/>
</dbReference>
<dbReference type="SUPFAM" id="SSF51905">
    <property type="entry name" value="FAD/NAD(P)-binding domain"/>
    <property type="match status" value="1"/>
</dbReference>
<evidence type="ECO:0000256" key="1">
    <source>
        <dbReference type="ARBA" id="ARBA00022714"/>
    </source>
</evidence>
<sequence>MSTESPDSGSYWMEYGAGAAHPPPSGRVEADVAVIGAGIAGISTAWELARAGRSVVLLEAGRIASGVTGHTTAKLSALHGLAYQRVRKSRGADAAARYARSQSDAIGRVAQVCEELGIDCDFERVAAYSYSETGEQGRAVVAEAEAARAAGLPATYVTETGLPFPVAGAVRVEDQAQFHPRKYLLALVADLRRQGASVFEGARVTGLHEGDPCRLTLAGGSVVRAREVVVATHYPLFDRSLLFARLTPHRELVVAGPIPAAQDPHGMYLTPEGSTRSVRTAPCADDEDGGSRRLLIVTGEKFTPGAGGVEERYARLERWTAERFPGVRLTHRWAAQDNEPSDGVPFVGRLHPGARHTWVATGFNGWGMSGGVMAGRLLAARITAKEGDGGGTGVSGQDVLSWADLYDPVRLSPRHEAPSVLSTSATVVAHFVGDRLPHRTGSVEDIAPGGGAVVRDGKRHLAVHRDDTGALHAVAARCTHMGCLVRFNDAERTWECPCHGSRFGVDGEVLQGPAVHPLARASRVGQADAEDTGRAAPAPEPDASP</sequence>
<evidence type="ECO:0000259" key="7">
    <source>
        <dbReference type="PROSITE" id="PS51296"/>
    </source>
</evidence>
<gene>
    <name evidence="8" type="ORF">ACFFTU_23790</name>
</gene>
<dbReference type="EMBL" id="JBHMCR010000016">
    <property type="protein sequence ID" value="MFB9522972.1"/>
    <property type="molecule type" value="Genomic_DNA"/>
</dbReference>
<keyword evidence="1" id="KW-0001">2Fe-2S</keyword>
<evidence type="ECO:0000256" key="4">
    <source>
        <dbReference type="ARBA" id="ARBA00023014"/>
    </source>
</evidence>
<dbReference type="InterPro" id="IPR036922">
    <property type="entry name" value="Rieske_2Fe-2S_sf"/>
</dbReference>
<dbReference type="Gene3D" id="3.30.9.10">
    <property type="entry name" value="D-Amino Acid Oxidase, subunit A, domain 2"/>
    <property type="match status" value="1"/>
</dbReference>
<dbReference type="PANTHER" id="PTHR13847:SF274">
    <property type="entry name" value="RIESKE 2FE-2S IRON-SULFUR PROTEIN YHFW-RELATED"/>
    <property type="match status" value="1"/>
</dbReference>
<evidence type="ECO:0000313" key="8">
    <source>
        <dbReference type="EMBL" id="MFB9522972.1"/>
    </source>
</evidence>
<evidence type="ECO:0000313" key="9">
    <source>
        <dbReference type="Proteomes" id="UP001589718"/>
    </source>
</evidence>
<protein>
    <submittedName>
        <fullName evidence="8">FAD-dependent oxidoreductase</fullName>
    </submittedName>
</protein>
<comment type="caution">
    <text evidence="8">The sequence shown here is derived from an EMBL/GenBank/DDBJ whole genome shotgun (WGS) entry which is preliminary data.</text>
</comment>
<evidence type="ECO:0000256" key="2">
    <source>
        <dbReference type="ARBA" id="ARBA00022723"/>
    </source>
</evidence>
<dbReference type="Gene3D" id="3.50.50.60">
    <property type="entry name" value="FAD/NAD(P)-binding domain"/>
    <property type="match status" value="1"/>
</dbReference>
<dbReference type="InterPro" id="IPR005805">
    <property type="entry name" value="Rieske_Fe-S_prot_C"/>
</dbReference>
<evidence type="ECO:0000256" key="6">
    <source>
        <dbReference type="SAM" id="MobiDB-lite"/>
    </source>
</evidence>
<dbReference type="Pfam" id="PF01266">
    <property type="entry name" value="DAO"/>
    <property type="match status" value="1"/>
</dbReference>
<dbReference type="InterPro" id="IPR036188">
    <property type="entry name" value="FAD/NAD-bd_sf"/>
</dbReference>
<evidence type="ECO:0000256" key="3">
    <source>
        <dbReference type="ARBA" id="ARBA00023004"/>
    </source>
</evidence>
<feature type="region of interest" description="Disordered" evidence="6">
    <location>
        <begin position="519"/>
        <end position="545"/>
    </location>
</feature>
<dbReference type="InterPro" id="IPR006076">
    <property type="entry name" value="FAD-dep_OxRdtase"/>
</dbReference>
<accession>A0ABV5PIE4</accession>
<dbReference type="Pfam" id="PF00355">
    <property type="entry name" value="Rieske"/>
    <property type="match status" value="1"/>
</dbReference>
<keyword evidence="4" id="KW-0411">Iron-sulfur</keyword>
<reference evidence="8 9" key="1">
    <citation type="submission" date="2024-09" db="EMBL/GenBank/DDBJ databases">
        <authorList>
            <person name="Sun Q."/>
            <person name="Mori K."/>
        </authorList>
    </citation>
    <scope>NUCLEOTIDE SEQUENCE [LARGE SCALE GENOMIC DNA]</scope>
    <source>
        <strain evidence="8 9">JCM 4362</strain>
    </source>
</reference>
<keyword evidence="9" id="KW-1185">Reference proteome</keyword>
<dbReference type="RefSeq" id="WP_345219648.1">
    <property type="nucleotide sequence ID" value="NZ_BAAAXE010000002.1"/>
</dbReference>